<keyword evidence="8" id="KW-0408">Iron</keyword>
<dbReference type="PANTHER" id="PTHR30387:SF2">
    <property type="entry name" value="MANNONATE DEHYDRATASE"/>
    <property type="match status" value="1"/>
</dbReference>
<comment type="function">
    <text evidence="4">Catalyzes the dehydration of D-mannonate.</text>
</comment>
<dbReference type="InterPro" id="IPR036237">
    <property type="entry name" value="Xyl_isomerase-like_sf"/>
</dbReference>
<comment type="similarity">
    <text evidence="6">Belongs to the mannonate dehydratase family.</text>
</comment>
<dbReference type="EMBL" id="MFKF01000375">
    <property type="protein sequence ID" value="OGG45461.1"/>
    <property type="molecule type" value="Genomic_DNA"/>
</dbReference>
<evidence type="ECO:0000256" key="2">
    <source>
        <dbReference type="ARBA" id="ARBA00001936"/>
    </source>
</evidence>
<dbReference type="UniPathway" id="UPA00246"/>
<evidence type="ECO:0000256" key="10">
    <source>
        <dbReference type="ARBA" id="ARBA00023239"/>
    </source>
</evidence>
<gene>
    <name evidence="11" type="ORF">A3F84_26400</name>
</gene>
<evidence type="ECO:0000256" key="4">
    <source>
        <dbReference type="ARBA" id="ARBA00002713"/>
    </source>
</evidence>
<dbReference type="InterPro" id="IPR004628">
    <property type="entry name" value="Man_deHydtase"/>
</dbReference>
<dbReference type="PANTHER" id="PTHR30387">
    <property type="entry name" value="MANNONATE DEHYDRATASE"/>
    <property type="match status" value="1"/>
</dbReference>
<accession>A0A1F6C8T3</accession>
<dbReference type="GO" id="GO:0030145">
    <property type="term" value="F:manganese ion binding"/>
    <property type="evidence" value="ECO:0007669"/>
    <property type="project" value="TreeGrafter"/>
</dbReference>
<dbReference type="GO" id="GO:0008927">
    <property type="term" value="F:mannonate dehydratase activity"/>
    <property type="evidence" value="ECO:0007669"/>
    <property type="project" value="UniProtKB-EC"/>
</dbReference>
<comment type="catalytic activity">
    <reaction evidence="1">
        <text>D-mannonate = 2-dehydro-3-deoxy-D-gluconate + H2O</text>
        <dbReference type="Rhea" id="RHEA:20097"/>
        <dbReference type="ChEBI" id="CHEBI:15377"/>
        <dbReference type="ChEBI" id="CHEBI:17767"/>
        <dbReference type="ChEBI" id="CHEBI:57990"/>
        <dbReference type="EC" id="4.2.1.8"/>
    </reaction>
</comment>
<evidence type="ECO:0000256" key="8">
    <source>
        <dbReference type="ARBA" id="ARBA00023004"/>
    </source>
</evidence>
<dbReference type="GO" id="GO:0042840">
    <property type="term" value="P:D-glucuronate catabolic process"/>
    <property type="evidence" value="ECO:0007669"/>
    <property type="project" value="TreeGrafter"/>
</dbReference>
<evidence type="ECO:0000256" key="3">
    <source>
        <dbReference type="ARBA" id="ARBA00001954"/>
    </source>
</evidence>
<proteinExistence type="inferred from homology"/>
<dbReference type="AlphaFoldDB" id="A0A1F6C8T3"/>
<reference evidence="11 12" key="1">
    <citation type="journal article" date="2016" name="Nat. Commun.">
        <title>Thousands of microbial genomes shed light on interconnected biogeochemical processes in an aquifer system.</title>
        <authorList>
            <person name="Anantharaman K."/>
            <person name="Brown C.T."/>
            <person name="Hug L.A."/>
            <person name="Sharon I."/>
            <person name="Castelle C.J."/>
            <person name="Probst A.J."/>
            <person name="Thomas B.C."/>
            <person name="Singh A."/>
            <person name="Wilkins M.J."/>
            <person name="Karaoz U."/>
            <person name="Brodie E.L."/>
            <person name="Williams K.H."/>
            <person name="Hubbard S.S."/>
            <person name="Banfield J.F."/>
        </authorList>
    </citation>
    <scope>NUCLEOTIDE SEQUENCE [LARGE SCALE GENOMIC DNA]</scope>
    <source>
        <strain evidence="12">RIFCSPLOWO2_12_FULL_64_10</strain>
    </source>
</reference>
<evidence type="ECO:0000256" key="7">
    <source>
        <dbReference type="ARBA" id="ARBA00012927"/>
    </source>
</evidence>
<dbReference type="Pfam" id="PF03786">
    <property type="entry name" value="UxuA"/>
    <property type="match status" value="1"/>
</dbReference>
<comment type="cofactor">
    <cofactor evidence="3">
        <name>Fe(2+)</name>
        <dbReference type="ChEBI" id="CHEBI:29033"/>
    </cofactor>
</comment>
<dbReference type="EC" id="4.2.1.8" evidence="7"/>
<comment type="pathway">
    <text evidence="5">Carbohydrate metabolism; pentose and glucuronate interconversion.</text>
</comment>
<dbReference type="Gene3D" id="3.20.20.150">
    <property type="entry name" value="Divalent-metal-dependent TIM barrel enzymes"/>
    <property type="match status" value="1"/>
</dbReference>
<organism evidence="11 12">
    <name type="scientific">Handelsmanbacteria sp. (strain RIFCSPLOWO2_12_FULL_64_10)</name>
    <dbReference type="NCBI Taxonomy" id="1817868"/>
    <lineage>
        <taxon>Bacteria</taxon>
        <taxon>Candidatus Handelsmaniibacteriota</taxon>
    </lineage>
</organism>
<evidence type="ECO:0000256" key="9">
    <source>
        <dbReference type="ARBA" id="ARBA00023211"/>
    </source>
</evidence>
<dbReference type="Proteomes" id="UP000178606">
    <property type="component" value="Unassembled WGS sequence"/>
</dbReference>
<evidence type="ECO:0000313" key="11">
    <source>
        <dbReference type="EMBL" id="OGG45461.1"/>
    </source>
</evidence>
<keyword evidence="9" id="KW-0464">Manganese</keyword>
<evidence type="ECO:0000256" key="6">
    <source>
        <dbReference type="ARBA" id="ARBA00007389"/>
    </source>
</evidence>
<dbReference type="SUPFAM" id="SSF51658">
    <property type="entry name" value="Xylose isomerase-like"/>
    <property type="match status" value="1"/>
</dbReference>
<evidence type="ECO:0000256" key="1">
    <source>
        <dbReference type="ARBA" id="ARBA00001794"/>
    </source>
</evidence>
<evidence type="ECO:0000313" key="12">
    <source>
        <dbReference type="Proteomes" id="UP000178606"/>
    </source>
</evidence>
<sequence>MKVLLRERDLSDDYIRFAQQVGADGFDLHNEALIPGCREQGYPDLDGLLRLKEKLLAAGLGVFRVAPPVPRRFLFGQPGGEQEVDNLCKTVEVLGRAGIPIMSVPLDYYNPGYRGGVQVEHRGGYKMYGFDPEVMRKRLKEEPYEIPSVEDYWPRCVRLYERLFPVAERFEVRLVAHPSDPPLPETHISPRRWAALLDAVPSDHSGLLYCVGTRYESGVNVFEDIRHFGRKGKIFHVHFRNVRGTIPAAGGYEEVALGDGDMNMFRVIQTLKEVGYEGALQLDHMPSYVGDSPNQERAWAYAVGYAKALITALNA</sequence>
<name>A0A1F6C8T3_HANXR</name>
<protein>
    <recommendedName>
        <fullName evidence="7">mannonate dehydratase</fullName>
        <ecNumber evidence="7">4.2.1.8</ecNumber>
    </recommendedName>
</protein>
<dbReference type="GO" id="GO:0008198">
    <property type="term" value="F:ferrous iron binding"/>
    <property type="evidence" value="ECO:0007669"/>
    <property type="project" value="TreeGrafter"/>
</dbReference>
<evidence type="ECO:0000256" key="5">
    <source>
        <dbReference type="ARBA" id="ARBA00004892"/>
    </source>
</evidence>
<keyword evidence="10" id="KW-0456">Lyase</keyword>
<comment type="cofactor">
    <cofactor evidence="2">
        <name>Mn(2+)</name>
        <dbReference type="ChEBI" id="CHEBI:29035"/>
    </cofactor>
</comment>
<comment type="caution">
    <text evidence="11">The sequence shown here is derived from an EMBL/GenBank/DDBJ whole genome shotgun (WGS) entry which is preliminary data.</text>
</comment>